<comment type="caution">
    <text evidence="1">The sequence shown here is derived from an EMBL/GenBank/DDBJ whole genome shotgun (WGS) entry which is preliminary data.</text>
</comment>
<sequence>MNFTIEIEQEEDGRWLAEVIGMPGVLAYGEMREEAVAKVQALALRVLADKLEHKEVMPELANFIEYLQFKVSSTPALKKDEPEESNFLMSIAGLGESEETGLSERDEEILKSEIDSVRGFSHLGYKQ</sequence>
<gene>
    <name evidence="1" type="ORF">ACE1CI_26675</name>
</gene>
<dbReference type="EMBL" id="JBHFNR010000203">
    <property type="protein sequence ID" value="MFB2896513.1"/>
    <property type="molecule type" value="Genomic_DNA"/>
</dbReference>
<evidence type="ECO:0000313" key="2">
    <source>
        <dbReference type="Proteomes" id="UP001576784"/>
    </source>
</evidence>
<name>A0ABV4XXT2_9CYAN</name>
<protein>
    <submittedName>
        <fullName evidence="1">Type II toxin-antitoxin system HicB family antitoxin</fullName>
    </submittedName>
</protein>
<dbReference type="Proteomes" id="UP001576784">
    <property type="component" value="Unassembled WGS sequence"/>
</dbReference>
<proteinExistence type="predicted"/>
<evidence type="ECO:0000313" key="1">
    <source>
        <dbReference type="EMBL" id="MFB2896513.1"/>
    </source>
</evidence>
<dbReference type="Gene3D" id="3.30.160.250">
    <property type="match status" value="1"/>
</dbReference>
<reference evidence="1 2" key="1">
    <citation type="submission" date="2024-09" db="EMBL/GenBank/DDBJ databases">
        <title>Floridaenema gen nov. (Aerosakkonemataceae, Aerosakkonematales ord. nov., Cyanobacteria) from benthic tropical and subtropical fresh waters, with the description of four new species.</title>
        <authorList>
            <person name="Moretto J.A."/>
            <person name="Berthold D.E."/>
            <person name="Lefler F.W."/>
            <person name="Huang I.-S."/>
            <person name="Laughinghouse H. IV."/>
        </authorList>
    </citation>
    <scope>NUCLEOTIDE SEQUENCE [LARGE SCALE GENOMIC DNA]</scope>
    <source>
        <strain evidence="1 2">BLCC-F50</strain>
    </source>
</reference>
<accession>A0ABV4XXT2</accession>
<organism evidence="1 2">
    <name type="scientific">Floridaenema flaviceps BLCC-F50</name>
    <dbReference type="NCBI Taxonomy" id="3153642"/>
    <lineage>
        <taxon>Bacteria</taxon>
        <taxon>Bacillati</taxon>
        <taxon>Cyanobacteriota</taxon>
        <taxon>Cyanophyceae</taxon>
        <taxon>Oscillatoriophycideae</taxon>
        <taxon>Aerosakkonematales</taxon>
        <taxon>Aerosakkonemataceae</taxon>
        <taxon>Floridanema</taxon>
        <taxon>Floridanema flaviceps</taxon>
    </lineage>
</organism>
<dbReference type="SUPFAM" id="SSF143100">
    <property type="entry name" value="TTHA1013/TTHA0281-like"/>
    <property type="match status" value="1"/>
</dbReference>
<dbReference type="RefSeq" id="WP_413266140.1">
    <property type="nucleotide sequence ID" value="NZ_JBHFNR010000203.1"/>
</dbReference>
<dbReference type="InterPro" id="IPR035069">
    <property type="entry name" value="TTHA1013/TTHA0281-like"/>
</dbReference>
<keyword evidence="2" id="KW-1185">Reference proteome</keyword>